<evidence type="ECO:0000313" key="3">
    <source>
        <dbReference type="EMBL" id="QHL87480.1"/>
    </source>
</evidence>
<evidence type="ECO:0000313" key="4">
    <source>
        <dbReference type="Proteomes" id="UP000464214"/>
    </source>
</evidence>
<feature type="domain" description="Transglutaminase-like" evidence="2">
    <location>
        <begin position="95"/>
        <end position="157"/>
    </location>
</feature>
<evidence type="ECO:0000256" key="1">
    <source>
        <dbReference type="SAM" id="SignalP"/>
    </source>
</evidence>
<protein>
    <recommendedName>
        <fullName evidence="2">Transglutaminase-like domain-containing protein</fullName>
    </recommendedName>
</protein>
<keyword evidence="1" id="KW-0732">Signal</keyword>
<dbReference type="PANTHER" id="PTHR46333:SF2">
    <property type="entry name" value="CYTOKINESIS PROTEIN 3"/>
    <property type="match status" value="1"/>
</dbReference>
<dbReference type="PANTHER" id="PTHR46333">
    <property type="entry name" value="CYTOKINESIS PROTEIN 3"/>
    <property type="match status" value="1"/>
</dbReference>
<evidence type="ECO:0000259" key="2">
    <source>
        <dbReference type="SMART" id="SM00460"/>
    </source>
</evidence>
<dbReference type="InterPro" id="IPR052557">
    <property type="entry name" value="CAP/Cytokinesis_protein"/>
</dbReference>
<dbReference type="RefSeq" id="WP_160690919.1">
    <property type="nucleotide sequence ID" value="NZ_CP047897.1"/>
</dbReference>
<name>A0A6P1NWR5_9BACT</name>
<feature type="signal peptide" evidence="1">
    <location>
        <begin position="1"/>
        <end position="19"/>
    </location>
</feature>
<dbReference type="AlphaFoldDB" id="A0A6P1NWR5"/>
<reference evidence="3 4" key="1">
    <citation type="submission" date="2020-01" db="EMBL/GenBank/DDBJ databases">
        <authorList>
            <person name="Kim M."/>
        </authorList>
    </citation>
    <scope>NUCLEOTIDE SEQUENCE [LARGE SCALE GENOMIC DNA]</scope>
    <source>
        <strain evidence="3 4">BT10</strain>
    </source>
</reference>
<accession>A0A6P1NWR5</accession>
<keyword evidence="4" id="KW-1185">Reference proteome</keyword>
<dbReference type="InterPro" id="IPR038765">
    <property type="entry name" value="Papain-like_cys_pep_sf"/>
</dbReference>
<proteinExistence type="predicted"/>
<dbReference type="Gene3D" id="3.10.620.30">
    <property type="match status" value="1"/>
</dbReference>
<dbReference type="SUPFAM" id="SSF54001">
    <property type="entry name" value="Cysteine proteinases"/>
    <property type="match status" value="1"/>
</dbReference>
<sequence length="369" mass="42192">MKRFVLLLFSVFYAVTSFAQKPPQYAAVDKKVIQLTQKQTLTLEELVKVISQNFTTPEDRTRAAFVWLTENIAYDIQALYLTPSIGNNKYLIEQTLKTKKAVCEGYAEVFQTLCNQMGIKAYMVTGYTSLDNQVSSKAHAWCAAQVNGKWYLFDPTWGAGYVSEKAFTKHRNEQFFKAEPASFAPTHFPSDPLWQFSTSPITGREFAAGVSSLPKPRSCFQFKDTLAAYEKLDDHGRLLSTVRRMEAPGNFHPFLANHLLSLKSQIDYQNYLALSMAYNQGIDLLNQFLYYRNNMLFGKKREAELKTLITTSVSNFQAAKQRLDTVKWHSTQYEIGSIKDNLTKAYSLALDQQKFINRIYDPLGLKKKN</sequence>
<dbReference type="Proteomes" id="UP000464214">
    <property type="component" value="Chromosome"/>
</dbReference>
<dbReference type="KEGG" id="nib:GU926_08530"/>
<dbReference type="EMBL" id="CP047897">
    <property type="protein sequence ID" value="QHL87480.1"/>
    <property type="molecule type" value="Genomic_DNA"/>
</dbReference>
<dbReference type="Pfam" id="PF01841">
    <property type="entry name" value="Transglut_core"/>
    <property type="match status" value="1"/>
</dbReference>
<gene>
    <name evidence="3" type="ORF">GU926_08530</name>
</gene>
<organism evidence="3 4">
    <name type="scientific">Nibribacter ruber</name>
    <dbReference type="NCBI Taxonomy" id="2698458"/>
    <lineage>
        <taxon>Bacteria</taxon>
        <taxon>Pseudomonadati</taxon>
        <taxon>Bacteroidota</taxon>
        <taxon>Cytophagia</taxon>
        <taxon>Cytophagales</taxon>
        <taxon>Hymenobacteraceae</taxon>
        <taxon>Nibribacter</taxon>
    </lineage>
</organism>
<dbReference type="GO" id="GO:0005737">
    <property type="term" value="C:cytoplasm"/>
    <property type="evidence" value="ECO:0007669"/>
    <property type="project" value="TreeGrafter"/>
</dbReference>
<dbReference type="SMART" id="SM00460">
    <property type="entry name" value="TGc"/>
    <property type="match status" value="1"/>
</dbReference>
<dbReference type="InterPro" id="IPR002931">
    <property type="entry name" value="Transglutaminase-like"/>
</dbReference>
<feature type="chain" id="PRO_5027034933" description="Transglutaminase-like domain-containing protein" evidence="1">
    <location>
        <begin position="20"/>
        <end position="369"/>
    </location>
</feature>